<dbReference type="PRINTS" id="PR00080">
    <property type="entry name" value="SDRFAMILY"/>
</dbReference>
<sequence>MTENSNVSFDFDGRVVVVTGGATGIGYAIADLFARSGATVVIAGRSQDKLDAAVASLPASRAVAIRTDVGDPDDVARLVDGTLERFGRLDIVVSNAAGYVAGDILDVSTSGWEGLRRTNVDGFFHLAKTVLPHLAVSGGSFIATSSVSGLAGDWNQAVYNASKAAVSNFVRSLALDWGGRGVRVNAVAPSLIKTEPVAAIVNDPTLAARFEDRIALGRIGDAEDVAPAVLFLASDAARYITGVVLPVDGGTTASTGQPRI</sequence>
<dbReference type="NCBIfam" id="NF005559">
    <property type="entry name" value="PRK07231.1"/>
    <property type="match status" value="1"/>
</dbReference>
<dbReference type="GO" id="GO:0016491">
    <property type="term" value="F:oxidoreductase activity"/>
    <property type="evidence" value="ECO:0007669"/>
    <property type="project" value="UniProtKB-KW"/>
</dbReference>
<feature type="domain" description="Ketoreductase" evidence="3">
    <location>
        <begin position="14"/>
        <end position="190"/>
    </location>
</feature>
<dbReference type="CDD" id="cd05233">
    <property type="entry name" value="SDR_c"/>
    <property type="match status" value="1"/>
</dbReference>
<dbReference type="Proteomes" id="UP000305778">
    <property type="component" value="Unassembled WGS sequence"/>
</dbReference>
<evidence type="ECO:0000313" key="4">
    <source>
        <dbReference type="EMBL" id="TKA06264.1"/>
    </source>
</evidence>
<name>A0A4U0SAD1_9ACTN</name>
<dbReference type="Gene3D" id="3.40.50.720">
    <property type="entry name" value="NAD(P)-binding Rossmann-like Domain"/>
    <property type="match status" value="1"/>
</dbReference>
<dbReference type="InterPro" id="IPR020904">
    <property type="entry name" value="Sc_DH/Rdtase_CS"/>
</dbReference>
<dbReference type="EMBL" id="SUMC01000041">
    <property type="protein sequence ID" value="TKA06264.1"/>
    <property type="molecule type" value="Genomic_DNA"/>
</dbReference>
<keyword evidence="5" id="KW-1185">Reference proteome</keyword>
<dbReference type="Pfam" id="PF13561">
    <property type="entry name" value="adh_short_C2"/>
    <property type="match status" value="1"/>
</dbReference>
<dbReference type="PANTHER" id="PTHR43639">
    <property type="entry name" value="OXIDOREDUCTASE, SHORT-CHAIN DEHYDROGENASE/REDUCTASE FAMILY (AFU_ORTHOLOGUE AFUA_5G02870)"/>
    <property type="match status" value="1"/>
</dbReference>
<dbReference type="OrthoDB" id="20590at2"/>
<dbReference type="PANTHER" id="PTHR43639:SF9">
    <property type="entry name" value="BLL5898 PROTEIN"/>
    <property type="match status" value="1"/>
</dbReference>
<keyword evidence="2" id="KW-0560">Oxidoreductase</keyword>
<evidence type="ECO:0000259" key="3">
    <source>
        <dbReference type="SMART" id="SM00822"/>
    </source>
</evidence>
<evidence type="ECO:0000256" key="2">
    <source>
        <dbReference type="ARBA" id="ARBA00023002"/>
    </source>
</evidence>
<reference evidence="4 5" key="1">
    <citation type="submission" date="2019-04" db="EMBL/GenBank/DDBJ databases">
        <title>Streptomyces oryziradicis sp. nov., a novel actinomycete isolated from rhizosphere soil of rice (Oryza sativa L.).</title>
        <authorList>
            <person name="Li C."/>
        </authorList>
    </citation>
    <scope>NUCLEOTIDE SEQUENCE [LARGE SCALE GENOMIC DNA]</scope>
    <source>
        <strain evidence="4 5">NEAU-C40</strain>
    </source>
</reference>
<proteinExistence type="inferred from homology"/>
<gene>
    <name evidence="4" type="ORF">FCI23_32595</name>
</gene>
<dbReference type="InterPro" id="IPR036291">
    <property type="entry name" value="NAD(P)-bd_dom_sf"/>
</dbReference>
<protein>
    <submittedName>
        <fullName evidence="4">SDR family oxidoreductase</fullName>
    </submittedName>
</protein>
<evidence type="ECO:0000313" key="5">
    <source>
        <dbReference type="Proteomes" id="UP000305778"/>
    </source>
</evidence>
<dbReference type="RefSeq" id="WP_136727624.1">
    <property type="nucleotide sequence ID" value="NZ_SUMC01000041.1"/>
</dbReference>
<dbReference type="SMART" id="SM00822">
    <property type="entry name" value="PKS_KR"/>
    <property type="match status" value="1"/>
</dbReference>
<evidence type="ECO:0000256" key="1">
    <source>
        <dbReference type="ARBA" id="ARBA00006484"/>
    </source>
</evidence>
<comment type="caution">
    <text evidence="4">The sequence shown here is derived from an EMBL/GenBank/DDBJ whole genome shotgun (WGS) entry which is preliminary data.</text>
</comment>
<dbReference type="SUPFAM" id="SSF51735">
    <property type="entry name" value="NAD(P)-binding Rossmann-fold domains"/>
    <property type="match status" value="1"/>
</dbReference>
<dbReference type="InterPro" id="IPR057326">
    <property type="entry name" value="KR_dom"/>
</dbReference>
<accession>A0A4U0SAD1</accession>
<dbReference type="PROSITE" id="PS00061">
    <property type="entry name" value="ADH_SHORT"/>
    <property type="match status" value="1"/>
</dbReference>
<dbReference type="PRINTS" id="PR00081">
    <property type="entry name" value="GDHRDH"/>
</dbReference>
<dbReference type="FunFam" id="3.40.50.720:FF:000084">
    <property type="entry name" value="Short-chain dehydrogenase reductase"/>
    <property type="match status" value="1"/>
</dbReference>
<organism evidence="4 5">
    <name type="scientific">Actinacidiphila oryziradicis</name>
    <dbReference type="NCBI Taxonomy" id="2571141"/>
    <lineage>
        <taxon>Bacteria</taxon>
        <taxon>Bacillati</taxon>
        <taxon>Actinomycetota</taxon>
        <taxon>Actinomycetes</taxon>
        <taxon>Kitasatosporales</taxon>
        <taxon>Streptomycetaceae</taxon>
        <taxon>Actinacidiphila</taxon>
    </lineage>
</organism>
<comment type="similarity">
    <text evidence="1">Belongs to the short-chain dehydrogenases/reductases (SDR) family.</text>
</comment>
<dbReference type="AlphaFoldDB" id="A0A4U0SAD1"/>
<dbReference type="InterPro" id="IPR002347">
    <property type="entry name" value="SDR_fam"/>
</dbReference>